<keyword evidence="10" id="KW-0813">Transport</keyword>
<evidence type="ECO:0000256" key="7">
    <source>
        <dbReference type="SAM" id="MobiDB-lite"/>
    </source>
</evidence>
<dbReference type="SUPFAM" id="SSF47473">
    <property type="entry name" value="EF-hand"/>
    <property type="match status" value="1"/>
</dbReference>
<evidence type="ECO:0000256" key="3">
    <source>
        <dbReference type="ARBA" id="ARBA00022837"/>
    </source>
</evidence>
<keyword evidence="11" id="KW-1185">Reference proteome</keyword>
<dbReference type="EMBL" id="CAXAMM010006714">
    <property type="protein sequence ID" value="CAK9012042.1"/>
    <property type="molecule type" value="Genomic_DNA"/>
</dbReference>
<dbReference type="InterPro" id="IPR043203">
    <property type="entry name" value="VGCC_Ca_Na"/>
</dbReference>
<proteinExistence type="predicted"/>
<feature type="transmembrane region" description="Helical" evidence="8">
    <location>
        <begin position="387"/>
        <end position="411"/>
    </location>
</feature>
<keyword evidence="6" id="KW-0175">Coiled coil</keyword>
<feature type="coiled-coil region" evidence="6">
    <location>
        <begin position="515"/>
        <end position="549"/>
    </location>
</feature>
<dbReference type="PROSITE" id="PS00018">
    <property type="entry name" value="EF_HAND_1"/>
    <property type="match status" value="1"/>
</dbReference>
<evidence type="ECO:0000259" key="9">
    <source>
        <dbReference type="PROSITE" id="PS50222"/>
    </source>
</evidence>
<keyword evidence="5 8" id="KW-0472">Membrane</keyword>
<sequence>MDTFNEDVGLLRSIRSIVQEELDKHAEHLKDLVGHRFSVQSGYPGHSTPVERANPKGKSSSSLFSVQTEESNVKEDVISMTRSRSLRSGFASQASKRLNDSDRLSFVRVRLHTYRARVDSAAQELSQVRLSSDMLEGKGKPKTLRQRARDLVTSTGFCYYVISLIFVNLFFLGIEVDVSASLPEKDLPILFRIANCFVVVNFVVESMLLIFAFGMDHFVGPERYWNIFDTFIMVVSVTELCLDLWHWSTGTSRSGNQVGVMRVMRVVRALRSIRVMRLLRFVSSLRTLVLSIISSLASLVWTAVLFMMIFYVFGAVLAQLTLDWCRAKSIELSQDPAALPQCPHELRIFGGVSESMLTLFLTVSGGMDWRDALMPLRRVSPVAAVALVMYILLTVFAVVNVVTGVFVNTAIETAMNDKDLAAMKQIQRRAQTVQTLESLFAEICQDGSRVVSLEEVQEALAQNKLGSFLESMGIATQDVWVLFMLLDADKSGLLDLDEFVEGCMQLHGPAKSLQVAKMSHENKVARQQLQELREGVAKIEIQLEKILKESLVSM</sequence>
<reference evidence="10 11" key="1">
    <citation type="submission" date="2024-02" db="EMBL/GenBank/DDBJ databases">
        <authorList>
            <person name="Chen Y."/>
            <person name="Shah S."/>
            <person name="Dougan E. K."/>
            <person name="Thang M."/>
            <person name="Chan C."/>
        </authorList>
    </citation>
    <scope>NUCLEOTIDE SEQUENCE [LARGE SCALE GENOMIC DNA]</scope>
</reference>
<dbReference type="Gene3D" id="1.20.120.350">
    <property type="entry name" value="Voltage-gated potassium channels. Chain C"/>
    <property type="match status" value="1"/>
</dbReference>
<protein>
    <submittedName>
        <fullName evidence="10">Sodium channel protein type 11 subunit alpha (NaN) (Sensory neuron sodium channel 2) (Sodium channel protein type XI subunit alpha) (Voltage-gated sodium channel subunit alpha Nav1.9)</fullName>
    </submittedName>
</protein>
<feature type="transmembrane region" description="Helical" evidence="8">
    <location>
        <begin position="303"/>
        <end position="325"/>
    </location>
</feature>
<evidence type="ECO:0000256" key="1">
    <source>
        <dbReference type="ARBA" id="ARBA00004141"/>
    </source>
</evidence>
<evidence type="ECO:0000256" key="4">
    <source>
        <dbReference type="ARBA" id="ARBA00022989"/>
    </source>
</evidence>
<dbReference type="Proteomes" id="UP001642464">
    <property type="component" value="Unassembled WGS sequence"/>
</dbReference>
<dbReference type="Gene3D" id="1.10.287.70">
    <property type="match status" value="1"/>
</dbReference>
<dbReference type="PANTHER" id="PTHR10037:SF62">
    <property type="entry name" value="SODIUM CHANNEL PROTEIN 60E"/>
    <property type="match status" value="1"/>
</dbReference>
<evidence type="ECO:0000313" key="11">
    <source>
        <dbReference type="Proteomes" id="UP001642464"/>
    </source>
</evidence>
<keyword evidence="10" id="KW-0407">Ion channel</keyword>
<dbReference type="PROSITE" id="PS50222">
    <property type="entry name" value="EF_HAND_2"/>
    <property type="match status" value="1"/>
</dbReference>
<evidence type="ECO:0000256" key="8">
    <source>
        <dbReference type="SAM" id="Phobius"/>
    </source>
</evidence>
<dbReference type="GO" id="GO:0034220">
    <property type="term" value="P:monoatomic ion transmembrane transport"/>
    <property type="evidence" value="ECO:0007669"/>
    <property type="project" value="UniProtKB-KW"/>
</dbReference>
<comment type="subcellular location">
    <subcellularLocation>
        <location evidence="1">Membrane</location>
        <topology evidence="1">Multi-pass membrane protein</topology>
    </subcellularLocation>
</comment>
<evidence type="ECO:0000256" key="5">
    <source>
        <dbReference type="ARBA" id="ARBA00023136"/>
    </source>
</evidence>
<feature type="domain" description="EF-hand" evidence="9">
    <location>
        <begin position="474"/>
        <end position="509"/>
    </location>
</feature>
<feature type="compositionally biased region" description="Polar residues" evidence="7">
    <location>
        <begin position="57"/>
        <end position="68"/>
    </location>
</feature>
<feature type="region of interest" description="Disordered" evidence="7">
    <location>
        <begin position="40"/>
        <end position="68"/>
    </location>
</feature>
<dbReference type="Gene3D" id="1.10.238.10">
    <property type="entry name" value="EF-hand"/>
    <property type="match status" value="1"/>
</dbReference>
<evidence type="ECO:0000313" key="10">
    <source>
        <dbReference type="EMBL" id="CAK9012042.1"/>
    </source>
</evidence>
<keyword evidence="10" id="KW-0406">Ion transport</keyword>
<dbReference type="SUPFAM" id="SSF81324">
    <property type="entry name" value="Voltage-gated potassium channels"/>
    <property type="match status" value="1"/>
</dbReference>
<dbReference type="InterPro" id="IPR005821">
    <property type="entry name" value="Ion_trans_dom"/>
</dbReference>
<dbReference type="InterPro" id="IPR011992">
    <property type="entry name" value="EF-hand-dom_pair"/>
</dbReference>
<dbReference type="InterPro" id="IPR027359">
    <property type="entry name" value="Volt_channel_dom_sf"/>
</dbReference>
<organism evidence="10 11">
    <name type="scientific">Durusdinium trenchii</name>
    <dbReference type="NCBI Taxonomy" id="1381693"/>
    <lineage>
        <taxon>Eukaryota</taxon>
        <taxon>Sar</taxon>
        <taxon>Alveolata</taxon>
        <taxon>Dinophyceae</taxon>
        <taxon>Suessiales</taxon>
        <taxon>Symbiodiniaceae</taxon>
        <taxon>Durusdinium</taxon>
    </lineage>
</organism>
<feature type="transmembrane region" description="Helical" evidence="8">
    <location>
        <begin position="189"/>
        <end position="213"/>
    </location>
</feature>
<keyword evidence="2 8" id="KW-0812">Transmembrane</keyword>
<dbReference type="PANTHER" id="PTHR10037">
    <property type="entry name" value="VOLTAGE-GATED CATION CHANNEL CALCIUM AND SODIUM"/>
    <property type="match status" value="1"/>
</dbReference>
<keyword evidence="4 8" id="KW-1133">Transmembrane helix</keyword>
<gene>
    <name evidence="10" type="ORF">SCF082_LOCUS11357</name>
</gene>
<keyword evidence="3" id="KW-0106">Calcium</keyword>
<dbReference type="InterPro" id="IPR002048">
    <property type="entry name" value="EF_hand_dom"/>
</dbReference>
<evidence type="ECO:0000256" key="2">
    <source>
        <dbReference type="ARBA" id="ARBA00022692"/>
    </source>
</evidence>
<dbReference type="Pfam" id="PF00520">
    <property type="entry name" value="Ion_trans"/>
    <property type="match status" value="1"/>
</dbReference>
<feature type="transmembrane region" description="Helical" evidence="8">
    <location>
        <begin position="151"/>
        <end position="174"/>
    </location>
</feature>
<comment type="caution">
    <text evidence="10">The sequence shown here is derived from an EMBL/GenBank/DDBJ whole genome shotgun (WGS) entry which is preliminary data.</text>
</comment>
<evidence type="ECO:0000256" key="6">
    <source>
        <dbReference type="SAM" id="Coils"/>
    </source>
</evidence>
<accession>A0ABP0JC99</accession>
<name>A0ABP0JC99_9DINO</name>
<dbReference type="InterPro" id="IPR018247">
    <property type="entry name" value="EF_Hand_1_Ca_BS"/>
</dbReference>